<dbReference type="PANTHER" id="PTHR11530">
    <property type="entry name" value="D-AMINO ACID OXIDASE"/>
    <property type="match status" value="1"/>
</dbReference>
<comment type="similarity">
    <text evidence="2">Belongs to the DAMOX/DASOX family.</text>
</comment>
<evidence type="ECO:0000313" key="8">
    <source>
        <dbReference type="Proteomes" id="UP000188533"/>
    </source>
</evidence>
<dbReference type="AlphaFoldDB" id="A0A1Q3EMY3"/>
<accession>A0A1Q3EMY3</accession>
<dbReference type="PANTHER" id="PTHR11530:SF25">
    <property type="entry name" value="FAD DEPENDENT OXIDOREDUCTASE DOMAIN-CONTAINING PROTEIN"/>
    <property type="match status" value="1"/>
</dbReference>
<dbReference type="Gene3D" id="3.30.9.10">
    <property type="entry name" value="D-Amino Acid Oxidase, subunit A, domain 2"/>
    <property type="match status" value="1"/>
</dbReference>
<keyword evidence="4" id="KW-0274">FAD</keyword>
<dbReference type="Proteomes" id="UP000188533">
    <property type="component" value="Unassembled WGS sequence"/>
</dbReference>
<evidence type="ECO:0000256" key="3">
    <source>
        <dbReference type="ARBA" id="ARBA00022630"/>
    </source>
</evidence>
<dbReference type="SUPFAM" id="SSF51971">
    <property type="entry name" value="Nucleotide-binding domain"/>
    <property type="match status" value="1"/>
</dbReference>
<evidence type="ECO:0000256" key="4">
    <source>
        <dbReference type="ARBA" id="ARBA00022827"/>
    </source>
</evidence>
<dbReference type="InterPro" id="IPR023209">
    <property type="entry name" value="DAO"/>
</dbReference>
<dbReference type="GO" id="GO:0071949">
    <property type="term" value="F:FAD binding"/>
    <property type="evidence" value="ECO:0007669"/>
    <property type="project" value="InterPro"/>
</dbReference>
<evidence type="ECO:0000256" key="2">
    <source>
        <dbReference type="ARBA" id="ARBA00006730"/>
    </source>
</evidence>
<dbReference type="GO" id="GO:0003884">
    <property type="term" value="F:D-amino-acid oxidase activity"/>
    <property type="evidence" value="ECO:0007669"/>
    <property type="project" value="InterPro"/>
</dbReference>
<evidence type="ECO:0000259" key="6">
    <source>
        <dbReference type="Pfam" id="PF01266"/>
    </source>
</evidence>
<reference evidence="7 8" key="2">
    <citation type="submission" date="2017-02" db="EMBL/GenBank/DDBJ databases">
        <title>A genome survey and senescence transcriptome analysis in Lentinula edodes.</title>
        <authorList>
            <person name="Sakamoto Y."/>
            <person name="Nakade K."/>
            <person name="Sato S."/>
            <person name="Yoshida Y."/>
            <person name="Miyazaki K."/>
            <person name="Natsume S."/>
            <person name="Konno N."/>
        </authorList>
    </citation>
    <scope>NUCLEOTIDE SEQUENCE [LARGE SCALE GENOMIC DNA]</scope>
    <source>
        <strain evidence="7 8">NBRC 111202</strain>
    </source>
</reference>
<reference evidence="7 8" key="1">
    <citation type="submission" date="2016-08" db="EMBL/GenBank/DDBJ databases">
        <authorList>
            <consortium name="Lentinula edodes genome sequencing consortium"/>
            <person name="Sakamoto Y."/>
            <person name="Nakade K."/>
            <person name="Sato S."/>
            <person name="Yoshida Y."/>
            <person name="Miyazaki K."/>
            <person name="Natsume S."/>
            <person name="Konno N."/>
        </authorList>
    </citation>
    <scope>NUCLEOTIDE SEQUENCE [LARGE SCALE GENOMIC DNA]</scope>
    <source>
        <strain evidence="7 8">NBRC 111202</strain>
    </source>
</reference>
<proteinExistence type="inferred from homology"/>
<sequence length="461" mass="51033">MCLSRPGSGRELLSAIRSCLLTNAGLMIDSFLDSQMFAKAFTPNFYLEPVDNELQLRIGTPSPAAPKDKRILVIGGGVSGMTSAWALMDQGYDVTILSDRWADRKNRITSQIAGALWEYPPAVCGKHTDAISLCHSKGWAMTSYKIFEQIVTKLGETDGIDHGVRMRIANFFFDTPLEARPDQLEKWEEICSLSHTIKGLKRSADLIQHHSVDQKAGMKDAYQLLSPAVDTDVYMMWLHFVLSCKGATFVTERIKGSLLDQEEELLSRFDAYAIINATGLSALELAGDETVYPLRGAIIRVKNDGTKFPKLTEALAVTHDETYGTDEDMVFIVPRNDNILILGGITEPNEWNLNLTVDTPVIKRMRERCNAFVPGLENAEYDDETDLLQGLRPFRGSNVRVERETAPRKDGSHSRIVHTYGQGGSGFSLSFGCAGTVVSLVQEIEASKPPAKMELVNAVCY</sequence>
<dbReference type="STRING" id="5353.A0A1Q3EMY3"/>
<dbReference type="EMBL" id="BDGU01000665">
    <property type="protein sequence ID" value="GAW08577.1"/>
    <property type="molecule type" value="Genomic_DNA"/>
</dbReference>
<keyword evidence="3" id="KW-0285">Flavoprotein</keyword>
<gene>
    <name evidence="7" type="ORF">LENED_010641</name>
</gene>
<evidence type="ECO:0000313" key="7">
    <source>
        <dbReference type="EMBL" id="GAW08577.1"/>
    </source>
</evidence>
<dbReference type="GO" id="GO:0005737">
    <property type="term" value="C:cytoplasm"/>
    <property type="evidence" value="ECO:0007669"/>
    <property type="project" value="TreeGrafter"/>
</dbReference>
<keyword evidence="8" id="KW-1185">Reference proteome</keyword>
<evidence type="ECO:0000256" key="1">
    <source>
        <dbReference type="ARBA" id="ARBA00001974"/>
    </source>
</evidence>
<dbReference type="GO" id="GO:0019478">
    <property type="term" value="P:D-amino acid catabolic process"/>
    <property type="evidence" value="ECO:0007669"/>
    <property type="project" value="TreeGrafter"/>
</dbReference>
<comment type="cofactor">
    <cofactor evidence="1">
        <name>FAD</name>
        <dbReference type="ChEBI" id="CHEBI:57692"/>
    </cofactor>
</comment>
<keyword evidence="5" id="KW-0560">Oxidoreductase</keyword>
<evidence type="ECO:0000256" key="5">
    <source>
        <dbReference type="ARBA" id="ARBA00023002"/>
    </source>
</evidence>
<dbReference type="InterPro" id="IPR006076">
    <property type="entry name" value="FAD-dep_OxRdtase"/>
</dbReference>
<dbReference type="Gene3D" id="3.40.50.720">
    <property type="entry name" value="NAD(P)-binding Rossmann-like Domain"/>
    <property type="match status" value="1"/>
</dbReference>
<dbReference type="SUPFAM" id="SSF54373">
    <property type="entry name" value="FAD-linked reductases, C-terminal domain"/>
    <property type="match status" value="1"/>
</dbReference>
<dbReference type="Pfam" id="PF01266">
    <property type="entry name" value="DAO"/>
    <property type="match status" value="1"/>
</dbReference>
<protein>
    <submittedName>
        <fullName evidence="7">FAD dependent oxidoreductase</fullName>
    </submittedName>
</protein>
<name>A0A1Q3EMY3_LENED</name>
<feature type="domain" description="FAD dependent oxidoreductase" evidence="6">
    <location>
        <begin position="70"/>
        <end position="438"/>
    </location>
</feature>
<comment type="caution">
    <text evidence="7">The sequence shown here is derived from an EMBL/GenBank/DDBJ whole genome shotgun (WGS) entry which is preliminary data.</text>
</comment>
<organism evidence="7 8">
    <name type="scientific">Lentinula edodes</name>
    <name type="common">Shiitake mushroom</name>
    <name type="synonym">Lentinus edodes</name>
    <dbReference type="NCBI Taxonomy" id="5353"/>
    <lineage>
        <taxon>Eukaryota</taxon>
        <taxon>Fungi</taxon>
        <taxon>Dikarya</taxon>
        <taxon>Basidiomycota</taxon>
        <taxon>Agaricomycotina</taxon>
        <taxon>Agaricomycetes</taxon>
        <taxon>Agaricomycetidae</taxon>
        <taxon>Agaricales</taxon>
        <taxon>Marasmiineae</taxon>
        <taxon>Omphalotaceae</taxon>
        <taxon>Lentinula</taxon>
    </lineage>
</organism>